<evidence type="ECO:0000256" key="1">
    <source>
        <dbReference type="HAMAP-Rule" id="MF_00775"/>
    </source>
</evidence>
<gene>
    <name evidence="2" type="ORF">NUH88_05900</name>
</gene>
<sequence length="153" mass="16981">MSHIQTEHLFDITLEVEAPLQLLGHTPYGERKIAKVTGGTFEGPGLKGTVRGGGGDWILVRQDGVTQLDVRLVLETDDGALIYMTYAGLRHGPEEVMARLNAGQPVNRDDYYFRITPRFETSADKYLWLNKAVCVGTGDRTPSGPVYNVYRVL</sequence>
<protein>
    <recommendedName>
        <fullName evidence="1">UPF0311 protein NUH88_05900</fullName>
    </recommendedName>
</protein>
<dbReference type="HAMAP" id="MF_00775">
    <property type="entry name" value="UPF0311"/>
    <property type="match status" value="1"/>
</dbReference>
<accession>A0A9J7AVS1</accession>
<dbReference type="EMBL" id="CP102480">
    <property type="protein sequence ID" value="UUX51222.1"/>
    <property type="molecule type" value="Genomic_DNA"/>
</dbReference>
<dbReference type="PANTHER" id="PTHR37315:SF1">
    <property type="entry name" value="UPF0311 PROTEIN BLR7842"/>
    <property type="match status" value="1"/>
</dbReference>
<dbReference type="KEGG" id="naci:NUH88_05900"/>
<dbReference type="InterPro" id="IPR020915">
    <property type="entry name" value="UPF0311"/>
</dbReference>
<dbReference type="RefSeq" id="WP_257770585.1">
    <property type="nucleotide sequence ID" value="NZ_CP102480.1"/>
</dbReference>
<dbReference type="Gene3D" id="2.40.160.20">
    <property type="match status" value="1"/>
</dbReference>
<proteinExistence type="inferred from homology"/>
<name>A0A9J7AVS1_9PROT</name>
<evidence type="ECO:0000313" key="3">
    <source>
        <dbReference type="Proteomes" id="UP001060336"/>
    </source>
</evidence>
<keyword evidence="3" id="KW-1185">Reference proteome</keyword>
<dbReference type="Proteomes" id="UP001060336">
    <property type="component" value="Chromosome"/>
</dbReference>
<comment type="similarity">
    <text evidence="1">Belongs to the UPF0311 family.</text>
</comment>
<reference evidence="2" key="1">
    <citation type="submission" date="2022-08" db="EMBL/GenBank/DDBJ databases">
        <title>Nisaea acidiphila sp. nov., isolated from a marine algal debris and emended description of the genus Nisaea Urios et al. 2008.</title>
        <authorList>
            <person name="Kwon K."/>
        </authorList>
    </citation>
    <scope>NUCLEOTIDE SEQUENCE</scope>
    <source>
        <strain evidence="2">MEBiC11861</strain>
    </source>
</reference>
<dbReference type="Pfam" id="PF11578">
    <property type="entry name" value="DUF3237"/>
    <property type="match status" value="1"/>
</dbReference>
<organism evidence="2 3">
    <name type="scientific">Nisaea acidiphila</name>
    <dbReference type="NCBI Taxonomy" id="1862145"/>
    <lineage>
        <taxon>Bacteria</taxon>
        <taxon>Pseudomonadati</taxon>
        <taxon>Pseudomonadota</taxon>
        <taxon>Alphaproteobacteria</taxon>
        <taxon>Rhodospirillales</taxon>
        <taxon>Thalassobaculaceae</taxon>
        <taxon>Nisaea</taxon>
    </lineage>
</organism>
<dbReference type="AlphaFoldDB" id="A0A9J7AVS1"/>
<evidence type="ECO:0000313" key="2">
    <source>
        <dbReference type="EMBL" id="UUX51222.1"/>
    </source>
</evidence>
<dbReference type="PANTHER" id="PTHR37315">
    <property type="entry name" value="UPF0311 PROTEIN BLR7842"/>
    <property type="match status" value="1"/>
</dbReference>